<dbReference type="OrthoDB" id="6121465at2"/>
<accession>F6CY52</accession>
<organism evidence="1 2">
    <name type="scientific">Marinomonas posidonica (strain CECT 7376 / NCIMB 14433 / IVIA-Po-181)</name>
    <dbReference type="NCBI Taxonomy" id="491952"/>
    <lineage>
        <taxon>Bacteria</taxon>
        <taxon>Pseudomonadati</taxon>
        <taxon>Pseudomonadota</taxon>
        <taxon>Gammaproteobacteria</taxon>
        <taxon>Oceanospirillales</taxon>
        <taxon>Oceanospirillaceae</taxon>
        <taxon>Marinomonas</taxon>
    </lineage>
</organism>
<evidence type="ECO:0000313" key="1">
    <source>
        <dbReference type="EMBL" id="AEF55684.1"/>
    </source>
</evidence>
<evidence type="ECO:0000313" key="2">
    <source>
        <dbReference type="Proteomes" id="UP000009230"/>
    </source>
</evidence>
<dbReference type="EMBL" id="CP002771">
    <property type="protein sequence ID" value="AEF55684.1"/>
    <property type="molecule type" value="Genomic_DNA"/>
</dbReference>
<dbReference type="HOGENOM" id="CLU_2700421_0_0_6"/>
<evidence type="ECO:0008006" key="3">
    <source>
        <dbReference type="Google" id="ProtNLM"/>
    </source>
</evidence>
<dbReference type="KEGG" id="mpc:Mar181_2653"/>
<dbReference type="Proteomes" id="UP000009230">
    <property type="component" value="Chromosome"/>
</dbReference>
<dbReference type="RefSeq" id="WP_013797156.1">
    <property type="nucleotide sequence ID" value="NC_015559.1"/>
</dbReference>
<proteinExistence type="predicted"/>
<dbReference type="AlphaFoldDB" id="F6CY52"/>
<keyword evidence="2" id="KW-1185">Reference proteome</keyword>
<dbReference type="PROSITE" id="PS51257">
    <property type="entry name" value="PROKAR_LIPOPROTEIN"/>
    <property type="match status" value="1"/>
</dbReference>
<sequence>MGYKRILLVFTLVTLLIACEQNESIATDLNNLELRTQWRQCLYDSVTKSDEKACQQYQEECEKRQGSNNFACY</sequence>
<gene>
    <name evidence="1" type="ordered locus">Mar181_2653</name>
</gene>
<name>F6CY52_MARPP</name>
<reference evidence="1 2" key="1">
    <citation type="journal article" date="2012" name="Stand. Genomic Sci.">
        <title>Complete genome sequence of Marinomonas posidonica type strain (IVIA-Po-181(T)).</title>
        <authorList>
            <person name="Lucas-Elio P."/>
            <person name="Goodwin L."/>
            <person name="Woyke T."/>
            <person name="Pitluck S."/>
            <person name="Nolan M."/>
            <person name="Kyrpides N.C."/>
            <person name="Detter J.C."/>
            <person name="Copeland A."/>
            <person name="Lu M."/>
            <person name="Bruce D."/>
            <person name="Detter C."/>
            <person name="Tapia R."/>
            <person name="Han S."/>
            <person name="Land M.L."/>
            <person name="Ivanova N."/>
            <person name="Mikhailova N."/>
            <person name="Johnston A.W."/>
            <person name="Sanchez-Amat A."/>
        </authorList>
    </citation>
    <scope>NUCLEOTIDE SEQUENCE [LARGE SCALE GENOMIC DNA]</scope>
    <source>
        <strain evidence="2">CECT 7376 / NCIMB 14433 / IVIA-Po-181</strain>
    </source>
</reference>
<dbReference type="STRING" id="491952.Mar181_2653"/>
<protein>
    <recommendedName>
        <fullName evidence="3">Lipoprotein</fullName>
    </recommendedName>
</protein>